<reference evidence="1" key="1">
    <citation type="submission" date="2018-10" db="EMBL/GenBank/DDBJ databases">
        <authorList>
            <person name="Gruber-Vodicka H."/>
            <person name="Jaeckle O."/>
        </authorList>
    </citation>
    <scope>NUCLEOTIDE SEQUENCE</scope>
</reference>
<evidence type="ECO:0000313" key="1">
    <source>
        <dbReference type="EMBL" id="VBB69693.1"/>
    </source>
</evidence>
<protein>
    <submittedName>
        <fullName evidence="1">Large exoproteins involved in heme utilization or adhesion</fullName>
    </submittedName>
</protein>
<dbReference type="EMBL" id="LR026963">
    <property type="protein sequence ID" value="VBB69693.1"/>
    <property type="molecule type" value="Genomic_DNA"/>
</dbReference>
<gene>
    <name evidence="1" type="ORF">RIEGSTA812A_PEG_1166</name>
</gene>
<organism evidence="1">
    <name type="scientific">invertebrate metagenome</name>
    <dbReference type="NCBI Taxonomy" id="1711999"/>
    <lineage>
        <taxon>unclassified sequences</taxon>
        <taxon>metagenomes</taxon>
        <taxon>organismal metagenomes</taxon>
    </lineage>
</organism>
<sequence>MVRRALRFQTLGMCSLMLLLGVLLLIWRASLAPVPLNFLTPYIQMVLNPDNGSYQLTLSGATLQWVKGKRTLDLQAIDMRIKTPDGQKVALSPALSFSLSLQALSHGLLAPHTVEITDSHLYLRRTSNDLLVVGRDSSAKEEGQRQLHAAIGGTIDWPIGGLLAPPALTRLTGYLERIQVMSSSVTLDDQVLGITWTATNIDLEITHDHDGIGVDGQLLLQTEDGLVPVMLTGHQAACERQLSLTLTFANLRPTTRILPLLQVLGANVDLPVAGTLSARLDGDWRVHGFRFLLTGGSGVVTLSPLLVTRCAVRSLTLQGTIGSDFRSLMLDRGTLDLGKPKLALVAAVAWLPFPVPSSAFDDTIPTHDAARSTFSGHYDVAIGSNTQAYAPSSGRQAMTQFSALSPSMGSRAIALPGHQLSAAADITLNGLPVDDLTRYWPGRVGSSPRTWIATRLRDGVIEQARFTANISSSTSTALTVKNLHGRLTVRNITISSLKLLSPIRQTYAVVTFHPEGLEVQAENGKVQDLRFADGSIAVTGIGQIQQFCLIEFTVIGSVAGALHIINSTGYATALELRSAQAGGAACARLALMFPIVKNLTLEQIAVKAHVQLSDLTLTRFKHSYDLTHGDLALTVDTKRLHMTGRAALAGIFVRLEWEECFKRRLAPVRSRYTVHSCFNNTQRVAIGLNLMQILGPPYLNGPVQTNLVASVGFDGLGTATVETDLAVARMKSSLGWHKLPGQPGRATVTIRFTPATMYEIPRFTVEAHGATLGGRVAFTLAGRLERLIFEHLQLGRTELTGALVPVSTSGLLLSLTGPAFDLEPLLHTAPKHLKRTSQAHENEDKEEDCTVVPDLAVELTVARLWGSRQGCLTTATLTARREGGLWRYGSVEGIIGAQSTVRVSLASIHDALSPTRVMTATSEDAGAVLQMFHLFNNMIGGRMRVNAILEKAETRGTTQVDDYRLVNAPLLARLLTMAALTGILESLTGDGLRFTSLDLAFIRHNSVLSLAHFRTSGPSLGLTATGQLFLENRQLEMYGTIVPIYFVNSLFGNVPFLGEKITGEKGSGLFAATYTITGAFADPAMTVNPLAAVIPSFLRNLFKFDDPEHNGMPGLAGGV</sequence>
<dbReference type="AlphaFoldDB" id="A0A484HA25"/>
<name>A0A484HA25_9ZZZZ</name>
<proteinExistence type="predicted"/>
<accession>A0A484HA25</accession>